<dbReference type="EMBL" id="MU251272">
    <property type="protein sequence ID" value="KAG9250858.1"/>
    <property type="molecule type" value="Genomic_DNA"/>
</dbReference>
<evidence type="ECO:0000256" key="2">
    <source>
        <dbReference type="ARBA" id="ARBA00008585"/>
    </source>
</evidence>
<evidence type="ECO:0000256" key="8">
    <source>
        <dbReference type="SAM" id="MobiDB-lite"/>
    </source>
</evidence>
<evidence type="ECO:0000256" key="1">
    <source>
        <dbReference type="ARBA" id="ARBA00004123"/>
    </source>
</evidence>
<feature type="compositionally biased region" description="Low complexity" evidence="8">
    <location>
        <begin position="208"/>
        <end position="224"/>
    </location>
</feature>
<evidence type="ECO:0000256" key="7">
    <source>
        <dbReference type="ARBA" id="ARBA00023306"/>
    </source>
</evidence>
<dbReference type="Proteomes" id="UP000887229">
    <property type="component" value="Unassembled WGS sequence"/>
</dbReference>
<dbReference type="PANTHER" id="PTHR21394">
    <property type="entry name" value="MAU2 CHROMATID COHESION FACTOR HOMOLOG"/>
    <property type="match status" value="1"/>
</dbReference>
<evidence type="ECO:0000313" key="9">
    <source>
        <dbReference type="EMBL" id="KAG9250858.1"/>
    </source>
</evidence>
<feature type="compositionally biased region" description="Polar residues" evidence="8">
    <location>
        <begin position="189"/>
        <end position="203"/>
    </location>
</feature>
<evidence type="ECO:0000313" key="10">
    <source>
        <dbReference type="Proteomes" id="UP000887229"/>
    </source>
</evidence>
<feature type="region of interest" description="Disordered" evidence="8">
    <location>
        <begin position="1"/>
        <end position="99"/>
    </location>
</feature>
<dbReference type="RefSeq" id="XP_046114782.1">
    <property type="nucleotide sequence ID" value="XM_046266684.1"/>
</dbReference>
<keyword evidence="10" id="KW-1185">Reference proteome</keyword>
<keyword evidence="6" id="KW-0539">Nucleus</keyword>
<feature type="compositionally biased region" description="Polar residues" evidence="8">
    <location>
        <begin position="321"/>
        <end position="332"/>
    </location>
</feature>
<dbReference type="OrthoDB" id="5565328at2759"/>
<sequence>MNHGSRPHGQQQQQSYPGQPQQYPPQQQYMQQQSGAYQQPLPQQPFQQTYPTQHVQQQQYQQQQQPPLEYPSQQLPFNYSNFPQQQPSPHQQNAQWNQYNAAGSYQAGQTVQFGQQMAGAQGYIPPNNVWQEQQQQQPLYQSPQQGFYQGSSPQMMQQNAIPQAQPQPHAQKQPGYAQHLQPPKPRTTPSPQVQQRTMPSPSMRQGYAQQPQQQQPRLQARQPLTENYQQPHALQPQGSSPSMVHQTMKSPAPQPTTSKKPQVIRVGNGYQQSQSPVLNEAARIKPAPVPQQVQPNRAPAQPNVQSPSPHQAPPHKFLSPGPQSLLASNNHTPAAKSPAAVDTAQFVSMHDIQRLPTPPAARANKLHTPNQSRDAMLKGHPALTGSVTPKAKPQSPRKASLQSPATPLAQQGSRSPASSNKLPTQSTTHMMINIAEDLIDTARDAAAEISRTMSEDQVDEYQKMISTALGCLEAAMQSQKLSPREEALVRLRYAGVIQEETEDIMEAETTLTKGITLCEKHRMQDLKYAMQYLLTKVLFQRNHKAGIKALDQHIVECDTYRHFHWAYAFRLLKHSFYTETGGFGDNAALDNIRSVYTMASERGDAAVAVYASLSEALMLIKTCKGHFEGIRTCLAQAAKYQFDPTIKIPQLELLHVLVDFLGGLQRDPPAETSARLQRLQACSDAHQSADAQFWIPIKKSQYESTTISKDTATVVRPGGAGETFDFLAMAYISVNDLVLVSLVMGGTFYLHKSLSQNTALGMWERAQGILHQAEKMQSNNTRARPAPLGLAVKEREWREQVQCYLHVLFSLHHISECNWGHARDSLVLAEQVRRKLKLDGLAKTYLVYAEGAYHQGTGYFQDALACFVSDCLSLHAQPSTDSQRHLASLAAMNRLWIMQRPEFTDNEMTSRLMDEVDPFCLNHPNADLRGVWMAVKASITMTPPRRNDSRTTEAKGAMTLLGQSKSLGNSLGLAIALKVTHTLLFNTVLGDKAVSCLEAAKKWADFSNNPLWQSVVAGSFVELAEKGNDREKWVRHNAEGVEAAQRAFQMS</sequence>
<proteinExistence type="inferred from homology"/>
<dbReference type="GO" id="GO:0005634">
    <property type="term" value="C:nucleus"/>
    <property type="evidence" value="ECO:0007669"/>
    <property type="project" value="UniProtKB-SubCell"/>
</dbReference>
<evidence type="ECO:0000256" key="5">
    <source>
        <dbReference type="ARBA" id="ARBA00022829"/>
    </source>
</evidence>
<evidence type="ECO:0000256" key="3">
    <source>
        <dbReference type="ARBA" id="ARBA00022618"/>
    </source>
</evidence>
<accession>A0A9P8CKZ3</accession>
<dbReference type="GO" id="GO:0007064">
    <property type="term" value="P:mitotic sister chromatid cohesion"/>
    <property type="evidence" value="ECO:0007669"/>
    <property type="project" value="InterPro"/>
</dbReference>
<feature type="region of interest" description="Disordered" evidence="8">
    <location>
        <begin position="357"/>
        <end position="425"/>
    </location>
</feature>
<keyword evidence="5" id="KW-0159">Chromosome partition</keyword>
<dbReference type="GO" id="GO:0007059">
    <property type="term" value="P:chromosome segregation"/>
    <property type="evidence" value="ECO:0007669"/>
    <property type="project" value="UniProtKB-KW"/>
</dbReference>
<feature type="compositionally biased region" description="Low complexity" evidence="8">
    <location>
        <begin position="153"/>
        <end position="174"/>
    </location>
</feature>
<feature type="compositionally biased region" description="Polar residues" evidence="8">
    <location>
        <begin position="225"/>
        <end position="260"/>
    </location>
</feature>
<comment type="caution">
    <text evidence="9">The sequence shown here is derived from an EMBL/GenBank/DDBJ whole genome shotgun (WGS) entry which is preliminary data.</text>
</comment>
<dbReference type="InterPro" id="IPR019440">
    <property type="entry name" value="MAU2"/>
</dbReference>
<feature type="compositionally biased region" description="Low complexity" evidence="8">
    <location>
        <begin position="83"/>
        <end position="99"/>
    </location>
</feature>
<feature type="compositionally biased region" description="Polar residues" evidence="8">
    <location>
        <begin position="400"/>
        <end position="425"/>
    </location>
</feature>
<evidence type="ECO:0000256" key="4">
    <source>
        <dbReference type="ARBA" id="ARBA00022776"/>
    </source>
</evidence>
<evidence type="ECO:0000256" key="6">
    <source>
        <dbReference type="ARBA" id="ARBA00023242"/>
    </source>
</evidence>
<name>A0A9P8CKZ3_9HYPO</name>
<keyword evidence="3" id="KW-0132">Cell division</keyword>
<dbReference type="GeneID" id="70297587"/>
<dbReference type="AlphaFoldDB" id="A0A9P8CKZ3"/>
<dbReference type="GO" id="GO:0051301">
    <property type="term" value="P:cell division"/>
    <property type="evidence" value="ECO:0007669"/>
    <property type="project" value="UniProtKB-KW"/>
</dbReference>
<keyword evidence="4" id="KW-0498">Mitosis</keyword>
<gene>
    <name evidence="9" type="ORF">F5Z01DRAFT_729388</name>
</gene>
<organism evidence="9 10">
    <name type="scientific">Emericellopsis atlantica</name>
    <dbReference type="NCBI Taxonomy" id="2614577"/>
    <lineage>
        <taxon>Eukaryota</taxon>
        <taxon>Fungi</taxon>
        <taxon>Dikarya</taxon>
        <taxon>Ascomycota</taxon>
        <taxon>Pezizomycotina</taxon>
        <taxon>Sordariomycetes</taxon>
        <taxon>Hypocreomycetidae</taxon>
        <taxon>Hypocreales</taxon>
        <taxon>Bionectriaceae</taxon>
        <taxon>Emericellopsis</taxon>
    </lineage>
</organism>
<feature type="compositionally biased region" description="Low complexity" evidence="8">
    <location>
        <begin position="131"/>
        <end position="145"/>
    </location>
</feature>
<feature type="compositionally biased region" description="Low complexity" evidence="8">
    <location>
        <begin position="10"/>
        <end position="76"/>
    </location>
</feature>
<feature type="region of interest" description="Disordered" evidence="8">
    <location>
        <begin position="119"/>
        <end position="340"/>
    </location>
</feature>
<keyword evidence="7" id="KW-0131">Cell cycle</keyword>
<dbReference type="Pfam" id="PF10345">
    <property type="entry name" value="Cohesin_load"/>
    <property type="match status" value="1"/>
</dbReference>
<comment type="similarity">
    <text evidence="2">Belongs to the SCC4/mau-2 family.</text>
</comment>
<protein>
    <submittedName>
        <fullName evidence="9">Cohesin loading factor-domain-containing protein</fullName>
    </submittedName>
</protein>
<comment type="subcellular location">
    <subcellularLocation>
        <location evidence="1">Nucleus</location>
    </subcellularLocation>
</comment>
<reference evidence="9" key="1">
    <citation type="journal article" date="2021" name="IMA Fungus">
        <title>Genomic characterization of three marine fungi, including Emericellopsis atlantica sp. nov. with signatures of a generalist lifestyle and marine biomass degradation.</title>
        <authorList>
            <person name="Hagestad O.C."/>
            <person name="Hou L."/>
            <person name="Andersen J.H."/>
            <person name="Hansen E.H."/>
            <person name="Altermark B."/>
            <person name="Li C."/>
            <person name="Kuhnert E."/>
            <person name="Cox R.J."/>
            <person name="Crous P.W."/>
            <person name="Spatafora J.W."/>
            <person name="Lail K."/>
            <person name="Amirebrahimi M."/>
            <person name="Lipzen A."/>
            <person name="Pangilinan J."/>
            <person name="Andreopoulos W."/>
            <person name="Hayes R.D."/>
            <person name="Ng V."/>
            <person name="Grigoriev I.V."/>
            <person name="Jackson S.A."/>
            <person name="Sutton T.D.S."/>
            <person name="Dobson A.D.W."/>
            <person name="Rama T."/>
        </authorList>
    </citation>
    <scope>NUCLEOTIDE SEQUENCE</scope>
    <source>
        <strain evidence="9">TS7</strain>
    </source>
</reference>